<sequence length="1305" mass="132248">MVQTTTTTVQSPRTPSRQLGVTRGQRRTPYNHSKKPYDRSNNSNGGNAQFADSKASRAPGFISGMRNLVSRLWGASIKSASGASDMEAALASAKASATNAPSDSRIQPIQPIQPSVQAATNNSVGEETVSASQHTQAAGDSVHLRHPTAESDFGPSSFAYNKKLATATPLVANLHDAERNKSQSYALSRRHTIGKIEGRRSQPSEAAAQVSSSCNSGDKAGGNPSYVSASSARHLLSTLDAIHTPIRDAQGRTAEGVASGQLQLRPTTAPGERTSLVPLRRLPVSMLALTDTQNRPPRSSLAMSADVLDTESFKRGSSQKSIPRSYSTATAPSLARTIQLRQARKAVTDRLMRSKTVGSTLRHEHSVVENSNTLAGDVHMRDSDDEADAKANKRRRAADGQAVVVTDDVDMEGSEPAHNPRRHTKRVQGRRPGRAGRMNVDSGIKWQFSARLDAVSVSDAESETDSDEDRDALASKVPLSKIGGGELIGLSLRPTPLSSSAPGPSGPAVAVRSTGFGSTRAPVPMFGEAEKPAAPVPAAVVAPAPVAAPPVSVVESPAPAPIVSAPAPAISANLFGNIAALKPQPNDFAEPEKVMVASTNNADTAASKAPLFGFSKPKDAAEGTSTPLFSFGKTTGAPAKDVSERAKPAEAPKPAEPAKPSNLFSFGKPPATSEPSKPAEASDTPAIPAVSFSFDKPSASSEAEKPVAAAKIAPTNMFSLGKPAANTSATASKAEKPADADKSAATSSGFSFGFGKASATAVPSADAEKPASNFFSLGGSAAAATSSAGDSAEQPKAVLKFGFGSLGVSAAESGAPKPADKGFSLGTSKPSENIFGSAKPADSAFGASKTPSIFGAAKPSENIFGSAKPAETATGTPDAKRSRSNSEAGASLTDAATKSAFSFGSTTGGAFGAFKPDGGAGDDKDATVVEDKPSTGFAFSKALPAQGSSGFSFGGANASTSMTPPVKTVDLTAPSAPASNMFSGLGAKRPAFGNLGTQSPRVIKKPASLSALGRSTTASEDEPAAKKSAFTFGAALNTPSAASFESTSVSTPAVPSFASNAPAFSGGPAATSSSFKFGLASSPAATPSTPVFSFGAKPSLQAGSSSFAGGSSFESASRSASFGALNAPTGINFGSQPTGSFGQPNPASSSGFGQHQSTGFGQQSSTPSAFGQQPNTSSAFGQQPNTSSAFGQQPNAFTGFGHQANAPSAFGQQSNTPSTFGQQGSTSFALGQQSNTSTGFGGGFGVNINNNSNSAFGAAPSPAPVTANTSQFNFNQNANTPAASSTGTFQFSSVNPGGFNPASRN</sequence>
<protein>
    <submittedName>
        <fullName evidence="1">Uncharacterized protein</fullName>
    </submittedName>
</protein>
<proteinExistence type="predicted"/>
<dbReference type="EMBL" id="JANBPG010000870">
    <property type="protein sequence ID" value="KAJ1893203.1"/>
    <property type="molecule type" value="Genomic_DNA"/>
</dbReference>
<evidence type="ECO:0000313" key="2">
    <source>
        <dbReference type="Proteomes" id="UP001150581"/>
    </source>
</evidence>
<evidence type="ECO:0000313" key="1">
    <source>
        <dbReference type="EMBL" id="KAJ1893203.1"/>
    </source>
</evidence>
<keyword evidence="2" id="KW-1185">Reference proteome</keyword>
<gene>
    <name evidence="1" type="ORF">LPJ66_005902</name>
</gene>
<dbReference type="Proteomes" id="UP001150581">
    <property type="component" value="Unassembled WGS sequence"/>
</dbReference>
<reference evidence="1" key="1">
    <citation type="submission" date="2022-07" db="EMBL/GenBank/DDBJ databases">
        <title>Phylogenomic reconstructions and comparative analyses of Kickxellomycotina fungi.</title>
        <authorList>
            <person name="Reynolds N.K."/>
            <person name="Stajich J.E."/>
            <person name="Barry K."/>
            <person name="Grigoriev I.V."/>
            <person name="Crous P."/>
            <person name="Smith M.E."/>
        </authorList>
    </citation>
    <scope>NUCLEOTIDE SEQUENCE</scope>
    <source>
        <strain evidence="1">Benny 63K</strain>
    </source>
</reference>
<feature type="non-terminal residue" evidence="1">
    <location>
        <position position="1305"/>
    </location>
</feature>
<comment type="caution">
    <text evidence="1">The sequence shown here is derived from an EMBL/GenBank/DDBJ whole genome shotgun (WGS) entry which is preliminary data.</text>
</comment>
<accession>A0ACC1ILM5</accession>
<organism evidence="1 2">
    <name type="scientific">Kickxella alabastrina</name>
    <dbReference type="NCBI Taxonomy" id="61397"/>
    <lineage>
        <taxon>Eukaryota</taxon>
        <taxon>Fungi</taxon>
        <taxon>Fungi incertae sedis</taxon>
        <taxon>Zoopagomycota</taxon>
        <taxon>Kickxellomycotina</taxon>
        <taxon>Kickxellomycetes</taxon>
        <taxon>Kickxellales</taxon>
        <taxon>Kickxellaceae</taxon>
        <taxon>Kickxella</taxon>
    </lineage>
</organism>
<name>A0ACC1ILM5_9FUNG</name>